<name>A0A2H4YGH9_9CAUD</name>
<sequence>MTTKITVTYYIDSGKLNAMYTLRRRNFGGNVFADSYICNLSTDPQKAEIKAKEYFDRVTARIANTENFEQVFAGYADFELGQRRGKLSIVDTTRIEEIEAGRFPFGKHCGKTFADVKESYVLFFADMANKPDNGPVMEALSAACLGYALDHGYIAARDQKRADRKAEDLKSNWIGNIGDRLVFEGEIVFSYLKIDEWNQSSYYIIKIRQGNDLVTYIGSKEFGPVGAVVKFKATIKKHDTYQDVKTTVVNRPAIVS</sequence>
<reference evidence="1 2" key="1">
    <citation type="submission" date="2017-10" db="EMBL/GenBank/DDBJ databases">
        <title>Antibacterial composition for extension of chilled fish shelf life and decreasing of risk of food-borne infections, bacteriophage strains for its preparation.</title>
        <authorList>
            <person name="Zulkarneev E.R."/>
            <person name="Aleshkin A.V."/>
            <person name="Rubalsky O.V."/>
            <person name="Kiseleva I.A."/>
            <person name="Rubalskii E.O."/>
            <person name="Lebedev S.N."/>
        </authorList>
    </citation>
    <scope>NUCLEOTIDE SEQUENCE [LARGE SCALE GENOMIC DNA]</scope>
</reference>
<proteinExistence type="predicted"/>
<evidence type="ECO:0000313" key="1">
    <source>
        <dbReference type="EMBL" id="AUE23277.1"/>
    </source>
</evidence>
<organism evidence="1 2">
    <name type="scientific">Raoultella phage Ro1</name>
    <dbReference type="NCBI Taxonomy" id="2053702"/>
    <lineage>
        <taxon>Viruses</taxon>
        <taxon>Duplodnaviria</taxon>
        <taxon>Heunggongvirae</taxon>
        <taxon>Uroviricota</taxon>
        <taxon>Caudoviricetes</taxon>
        <taxon>Vequintavirinae</taxon>
        <taxon>Mydovirus</taxon>
        <taxon>Mydovirus Ro1</taxon>
    </lineage>
</organism>
<accession>A0A2H4YGH9</accession>
<evidence type="ECO:0000313" key="2">
    <source>
        <dbReference type="Proteomes" id="UP000241480"/>
    </source>
</evidence>
<dbReference type="EMBL" id="MG250486">
    <property type="protein sequence ID" value="AUE23277.1"/>
    <property type="molecule type" value="Genomic_DNA"/>
</dbReference>
<dbReference type="Proteomes" id="UP000241480">
    <property type="component" value="Segment"/>
</dbReference>
<gene>
    <name evidence="1" type="ORF">Ro1_00051</name>
</gene>
<keyword evidence="2" id="KW-1185">Reference proteome</keyword>
<protein>
    <submittedName>
        <fullName evidence="1">Uncharacterized protein</fullName>
    </submittedName>
</protein>